<keyword evidence="1" id="KW-0732">Signal</keyword>
<sequence length="170" mass="18472">MLKRRNVLTAGLALPLAAGAASAKGQMPQDPLVGSWSLIEAMTVQKDGETGPWDGHTRPYTGLIVYGASGMMSVQIATARAPMPSDGNLRKLTADEQLAYLHSYYAYYGKYEFDPARSVVTHFVQSSLDPTETGIVYRRAVKLVGDVVTLTTLEPNDASGSHNVLSWRRL</sequence>
<feature type="domain" description="Lipocalin-like" evidence="2">
    <location>
        <begin position="33"/>
        <end position="169"/>
    </location>
</feature>
<evidence type="ECO:0000313" key="4">
    <source>
        <dbReference type="Proteomes" id="UP000594459"/>
    </source>
</evidence>
<dbReference type="KEGG" id="qso:IRL76_02970"/>
<feature type="chain" id="PRO_5033052072" evidence="1">
    <location>
        <begin position="24"/>
        <end position="170"/>
    </location>
</feature>
<dbReference type="AlphaFoldDB" id="A0A7S8F5I5"/>
<dbReference type="RefSeq" id="WP_200983008.1">
    <property type="nucleotide sequence ID" value="NZ_CP064654.1"/>
</dbReference>
<dbReference type="InterPro" id="IPR024311">
    <property type="entry name" value="Lipocalin-like"/>
</dbReference>
<evidence type="ECO:0000259" key="2">
    <source>
        <dbReference type="Pfam" id="PF13924"/>
    </source>
</evidence>
<reference evidence="3 4" key="1">
    <citation type="submission" date="2020-11" db="EMBL/GenBank/DDBJ databases">
        <title>The genome sequence of Erythrobacter sp. 6D36.</title>
        <authorList>
            <person name="Liu Y."/>
        </authorList>
    </citation>
    <scope>NUCLEOTIDE SEQUENCE [LARGE SCALE GENOMIC DNA]</scope>
    <source>
        <strain evidence="3 4">6D36</strain>
    </source>
</reference>
<evidence type="ECO:0000256" key="1">
    <source>
        <dbReference type="SAM" id="SignalP"/>
    </source>
</evidence>
<name>A0A7S8F5I5_9SPHN</name>
<organism evidence="3 4">
    <name type="scientific">Qipengyuania soli</name>
    <dbReference type="NCBI Taxonomy" id="2782568"/>
    <lineage>
        <taxon>Bacteria</taxon>
        <taxon>Pseudomonadati</taxon>
        <taxon>Pseudomonadota</taxon>
        <taxon>Alphaproteobacteria</taxon>
        <taxon>Sphingomonadales</taxon>
        <taxon>Erythrobacteraceae</taxon>
        <taxon>Qipengyuania</taxon>
    </lineage>
</organism>
<dbReference type="Proteomes" id="UP000594459">
    <property type="component" value="Chromosome"/>
</dbReference>
<protein>
    <submittedName>
        <fullName evidence="3">Lipocalin-like domain-containing protein</fullName>
    </submittedName>
</protein>
<proteinExistence type="predicted"/>
<gene>
    <name evidence="3" type="ORF">IRL76_02970</name>
</gene>
<evidence type="ECO:0000313" key="3">
    <source>
        <dbReference type="EMBL" id="QPC99546.1"/>
    </source>
</evidence>
<dbReference type="Pfam" id="PF13924">
    <property type="entry name" value="Lipocalin_5"/>
    <property type="match status" value="1"/>
</dbReference>
<feature type="signal peptide" evidence="1">
    <location>
        <begin position="1"/>
        <end position="23"/>
    </location>
</feature>
<dbReference type="EMBL" id="CP064654">
    <property type="protein sequence ID" value="QPC99546.1"/>
    <property type="molecule type" value="Genomic_DNA"/>
</dbReference>
<accession>A0A7S8F5I5</accession>
<keyword evidence="4" id="KW-1185">Reference proteome</keyword>